<dbReference type="PANTHER" id="PTHR14379:SF3">
    <property type="entry name" value="MEIOSIS REGULATOR AND MRNA STABILITY FACTOR 1"/>
    <property type="match status" value="1"/>
</dbReference>
<reference evidence="2" key="1">
    <citation type="submission" date="2016-07" db="EMBL/GenBank/DDBJ databases">
        <title>De novo transcriptome assembly of four accessions of the metal hyperaccumulator plant Noccaea caerulescens.</title>
        <authorList>
            <person name="Blande D."/>
            <person name="Halimaa P."/>
            <person name="Tervahauta A.I."/>
            <person name="Aarts M.G."/>
            <person name="Karenlampi S.O."/>
        </authorList>
    </citation>
    <scope>NUCLEOTIDE SEQUENCE</scope>
</reference>
<protein>
    <recommendedName>
        <fullName evidence="1">NYN domain-containing protein</fullName>
    </recommendedName>
</protein>
<dbReference type="GO" id="GO:0004540">
    <property type="term" value="F:RNA nuclease activity"/>
    <property type="evidence" value="ECO:0007669"/>
    <property type="project" value="InterPro"/>
</dbReference>
<dbReference type="Pfam" id="PF01936">
    <property type="entry name" value="NYN"/>
    <property type="match status" value="1"/>
</dbReference>
<name>A0A1J3J269_NOCCA</name>
<dbReference type="InterPro" id="IPR021139">
    <property type="entry name" value="NYN"/>
</dbReference>
<proteinExistence type="predicted"/>
<feature type="domain" description="NYN" evidence="1">
    <location>
        <begin position="13"/>
        <end position="137"/>
    </location>
</feature>
<dbReference type="InterPro" id="IPR024768">
    <property type="entry name" value="Marf1"/>
</dbReference>
<dbReference type="GO" id="GO:0005777">
    <property type="term" value="C:peroxisome"/>
    <property type="evidence" value="ECO:0007669"/>
    <property type="project" value="InterPro"/>
</dbReference>
<evidence type="ECO:0000313" key="2">
    <source>
        <dbReference type="EMBL" id="JAU86341.1"/>
    </source>
</evidence>
<accession>A0A1J3J269</accession>
<dbReference type="PANTHER" id="PTHR14379">
    <property type="entry name" value="LIMKAIN B LKAP"/>
    <property type="match status" value="1"/>
</dbReference>
<gene>
    <name evidence="2" type="ORF">MP_TR1614_c0_g1_i1_g.4217</name>
</gene>
<dbReference type="AlphaFoldDB" id="A0A1J3J269"/>
<organism evidence="2">
    <name type="scientific">Noccaea caerulescens</name>
    <name type="common">Alpine penny-cress</name>
    <name type="synonym">Thlaspi caerulescens</name>
    <dbReference type="NCBI Taxonomy" id="107243"/>
    <lineage>
        <taxon>Eukaryota</taxon>
        <taxon>Viridiplantae</taxon>
        <taxon>Streptophyta</taxon>
        <taxon>Embryophyta</taxon>
        <taxon>Tracheophyta</taxon>
        <taxon>Spermatophyta</taxon>
        <taxon>Magnoliopsida</taxon>
        <taxon>eudicotyledons</taxon>
        <taxon>Gunneridae</taxon>
        <taxon>Pentapetalae</taxon>
        <taxon>rosids</taxon>
        <taxon>malvids</taxon>
        <taxon>Brassicales</taxon>
        <taxon>Brassicaceae</taxon>
        <taxon>Coluteocarpeae</taxon>
        <taxon>Noccaea</taxon>
    </lineage>
</organism>
<sequence length="178" mass="20486">MGEPSRCAWYTRLFWDLVDFPYPQDRDLQPFYFQVQRAIARDSSDGRLSIHAYGEELTDRNINTYYNARISLEYGPAGKLERLNKMLVDMLEFAHMAPCPSDVNLLIASKDMPDQDTDLFDVMEALRMRGCRVFFVVPVGSRFPPRNSASLVWRWNILLDGGSPTVTNKDSVSQRARP</sequence>
<evidence type="ECO:0000259" key="1">
    <source>
        <dbReference type="Pfam" id="PF01936"/>
    </source>
</evidence>
<dbReference type="EMBL" id="GEVM01019597">
    <property type="protein sequence ID" value="JAU86341.1"/>
    <property type="molecule type" value="Transcribed_RNA"/>
</dbReference>
<dbReference type="GO" id="GO:0010468">
    <property type="term" value="P:regulation of gene expression"/>
    <property type="evidence" value="ECO:0007669"/>
    <property type="project" value="InterPro"/>
</dbReference>